<dbReference type="EMBL" id="JQCR01000003">
    <property type="protein sequence ID" value="KGE17417.1"/>
    <property type="molecule type" value="Genomic_DNA"/>
</dbReference>
<name>A0A098M790_9BACL</name>
<dbReference type="STRING" id="268407.PWYN_22690"/>
<reference evidence="1 2" key="2">
    <citation type="submission" date="2014-10" db="EMBL/GenBank/DDBJ databases">
        <title>Comparative genomics of the Paenibacillus odorifer group.</title>
        <authorList>
            <person name="Tsai Y.-C."/>
            <person name="Martin N."/>
            <person name="Korlach J."/>
            <person name="Wiedmann M."/>
        </authorList>
    </citation>
    <scope>NUCLEOTIDE SEQUENCE [LARGE SCALE GENOMIC DNA]</scope>
    <source>
        <strain evidence="1 2">DSM 18334</strain>
    </source>
</reference>
<reference evidence="1 2" key="1">
    <citation type="submission" date="2014-08" db="EMBL/GenBank/DDBJ databases">
        <authorList>
            <person name="den Bakker H.C."/>
        </authorList>
    </citation>
    <scope>NUCLEOTIDE SEQUENCE [LARGE SCALE GENOMIC DNA]</scope>
    <source>
        <strain evidence="1 2">DSM 18334</strain>
    </source>
</reference>
<keyword evidence="2" id="KW-1185">Reference proteome</keyword>
<proteinExistence type="predicted"/>
<sequence>MLYVMKCYGKIRGVIAQSKNIIKTKKQEASGTIHFWLRNTATGIHTASQHHLNKVVVVHSEKVKRLSLYVIFWIESILLNDYNNRQEGIK</sequence>
<dbReference type="Proteomes" id="UP000029734">
    <property type="component" value="Unassembled WGS sequence"/>
</dbReference>
<gene>
    <name evidence="1" type="ORF">PWYN_22690</name>
</gene>
<accession>A0A098M790</accession>
<comment type="caution">
    <text evidence="1">The sequence shown here is derived from an EMBL/GenBank/DDBJ whole genome shotgun (WGS) entry which is preliminary data.</text>
</comment>
<protein>
    <submittedName>
        <fullName evidence="1">Uncharacterized protein</fullName>
    </submittedName>
</protein>
<dbReference type="AlphaFoldDB" id="A0A098M790"/>
<organism evidence="1 2">
    <name type="scientific">Paenibacillus wynnii</name>
    <dbReference type="NCBI Taxonomy" id="268407"/>
    <lineage>
        <taxon>Bacteria</taxon>
        <taxon>Bacillati</taxon>
        <taxon>Bacillota</taxon>
        <taxon>Bacilli</taxon>
        <taxon>Bacillales</taxon>
        <taxon>Paenibacillaceae</taxon>
        <taxon>Paenibacillus</taxon>
    </lineage>
</organism>
<evidence type="ECO:0000313" key="2">
    <source>
        <dbReference type="Proteomes" id="UP000029734"/>
    </source>
</evidence>
<evidence type="ECO:0000313" key="1">
    <source>
        <dbReference type="EMBL" id="KGE17417.1"/>
    </source>
</evidence>